<dbReference type="AlphaFoldDB" id="D2GYR6"/>
<gene>
    <name evidence="12" type="ORF">PANDA_002162</name>
</gene>
<dbReference type="Pfam" id="PF15715">
    <property type="entry name" value="PAF"/>
    <property type="match status" value="1"/>
</dbReference>
<evidence type="ECO:0000256" key="6">
    <source>
        <dbReference type="ARBA" id="ARBA00023204"/>
    </source>
</evidence>
<proteinExistence type="predicted"/>
<evidence type="ECO:0000256" key="1">
    <source>
        <dbReference type="ARBA" id="ARBA00004123"/>
    </source>
</evidence>
<accession>D2GYR6</accession>
<protein>
    <recommendedName>
        <fullName evidence="3">PCNA-associated factor</fullName>
    </recommendedName>
    <alternativeName>
        <fullName evidence="8">PCNA-associated factor of 15 kDa</fullName>
    </alternativeName>
    <alternativeName>
        <fullName evidence="9">PCNA-clamp-associated factor</fullName>
    </alternativeName>
</protein>
<dbReference type="GO" id="GO:0019985">
    <property type="term" value="P:translesion synthesis"/>
    <property type="evidence" value="ECO:0007669"/>
    <property type="project" value="TreeGrafter"/>
</dbReference>
<dbReference type="GO" id="GO:0048471">
    <property type="term" value="C:perinuclear region of cytoplasm"/>
    <property type="evidence" value="ECO:0007669"/>
    <property type="project" value="UniProtKB-SubCell"/>
</dbReference>
<dbReference type="GO" id="GO:0003682">
    <property type="term" value="F:chromatin binding"/>
    <property type="evidence" value="ECO:0007669"/>
    <property type="project" value="TreeGrafter"/>
</dbReference>
<keyword evidence="7" id="KW-0539">Nucleus</keyword>
<dbReference type="GO" id="GO:0005634">
    <property type="term" value="C:nucleus"/>
    <property type="evidence" value="ECO:0007669"/>
    <property type="project" value="UniProtKB-SubCell"/>
</dbReference>
<dbReference type="GO" id="GO:0006281">
    <property type="term" value="P:DNA repair"/>
    <property type="evidence" value="ECO:0007669"/>
    <property type="project" value="UniProtKB-KW"/>
</dbReference>
<name>D2GYR6_AILME</name>
<dbReference type="InterPro" id="IPR031444">
    <property type="entry name" value="PCNA-AF_dom"/>
</dbReference>
<evidence type="ECO:0000256" key="2">
    <source>
        <dbReference type="ARBA" id="ARBA00004556"/>
    </source>
</evidence>
<dbReference type="PANTHER" id="PTHR15679:SF8">
    <property type="entry name" value="PCNA-ASSOCIATED FACTOR"/>
    <property type="match status" value="1"/>
</dbReference>
<feature type="compositionally biased region" description="Basic and acidic residues" evidence="10">
    <location>
        <begin position="205"/>
        <end position="217"/>
    </location>
</feature>
<dbReference type="GO" id="GO:0051726">
    <property type="term" value="P:regulation of cell cycle"/>
    <property type="evidence" value="ECO:0007669"/>
    <property type="project" value="InterPro"/>
</dbReference>
<evidence type="ECO:0000256" key="8">
    <source>
        <dbReference type="ARBA" id="ARBA00030014"/>
    </source>
</evidence>
<evidence type="ECO:0000256" key="7">
    <source>
        <dbReference type="ARBA" id="ARBA00023242"/>
    </source>
</evidence>
<keyword evidence="5" id="KW-0227">DNA damage</keyword>
<dbReference type="InParanoid" id="D2GYR6"/>
<feature type="domain" description="PCNA-associated factor histone-like" evidence="11">
    <location>
        <begin position="169"/>
        <end position="243"/>
    </location>
</feature>
<reference evidence="12" key="1">
    <citation type="journal article" date="2010" name="Nature">
        <title>The sequence and de novo assembly of the giant panda genome.</title>
        <authorList>
            <person name="Li R."/>
            <person name="Fan W."/>
            <person name="Tian G."/>
            <person name="Zhu H."/>
            <person name="He L."/>
            <person name="Cai J."/>
            <person name="Huang Q."/>
            <person name="Cai Q."/>
            <person name="Li B."/>
            <person name="Bai Y."/>
            <person name="Zhang Z."/>
            <person name="Zhang Y."/>
            <person name="Wang W."/>
            <person name="Li J."/>
            <person name="Wei F."/>
            <person name="Li H."/>
            <person name="Jian M."/>
            <person name="Li J."/>
            <person name="Zhang Z."/>
            <person name="Nielsen R."/>
            <person name="Li D."/>
            <person name="Gu W."/>
            <person name="Yang Z."/>
            <person name="Xuan Z."/>
            <person name="Ryder O.A."/>
            <person name="Leung F.C."/>
            <person name="Zhou Y."/>
            <person name="Cao J."/>
            <person name="Sun X."/>
            <person name="Fu Y."/>
            <person name="Fang X."/>
            <person name="Guo X."/>
            <person name="Wang B."/>
            <person name="Hou R."/>
            <person name="Shen F."/>
            <person name="Mu B."/>
            <person name="Ni P."/>
            <person name="Lin R."/>
            <person name="Qian W."/>
            <person name="Wang G."/>
            <person name="Yu C."/>
            <person name="Nie W."/>
            <person name="Wang J."/>
            <person name="Wu Z."/>
            <person name="Liang H."/>
            <person name="Min J."/>
            <person name="Wu Q."/>
            <person name="Cheng S."/>
            <person name="Ruan J."/>
            <person name="Wang M."/>
            <person name="Shi Z."/>
            <person name="Wen M."/>
            <person name="Liu B."/>
            <person name="Ren X."/>
            <person name="Zheng H."/>
            <person name="Dong D."/>
            <person name="Cook K."/>
            <person name="Shan G."/>
            <person name="Zhang H."/>
            <person name="Kosiol C."/>
            <person name="Xie X."/>
            <person name="Lu Z."/>
            <person name="Zheng H."/>
            <person name="Li Y."/>
            <person name="Steiner C.C."/>
            <person name="Lam T.T."/>
            <person name="Lin S."/>
            <person name="Zhang Q."/>
            <person name="Li G."/>
            <person name="Tian J."/>
            <person name="Gong T."/>
            <person name="Liu H."/>
            <person name="Zhang D."/>
            <person name="Fang L."/>
            <person name="Ye C."/>
            <person name="Zhang J."/>
            <person name="Hu W."/>
            <person name="Xu A."/>
            <person name="Ren Y."/>
            <person name="Zhang G."/>
            <person name="Bruford M.W."/>
            <person name="Li Q."/>
            <person name="Ma L."/>
            <person name="Guo Y."/>
            <person name="An N."/>
            <person name="Hu Y."/>
            <person name="Zheng Y."/>
            <person name="Shi Y."/>
            <person name="Li Z."/>
            <person name="Liu Q."/>
            <person name="Chen Y."/>
            <person name="Zhao J."/>
            <person name="Qu N."/>
            <person name="Zhao S."/>
            <person name="Tian F."/>
            <person name="Wang X."/>
            <person name="Wang H."/>
            <person name="Xu L."/>
            <person name="Liu X."/>
            <person name="Vinar T."/>
            <person name="Wang Y."/>
            <person name="Lam T.W."/>
            <person name="Yiu S.M."/>
            <person name="Liu S."/>
            <person name="Zhang H."/>
            <person name="Li D."/>
            <person name="Huang Y."/>
            <person name="Wang X."/>
            <person name="Yang G."/>
            <person name="Jiang Z."/>
            <person name="Wang J."/>
            <person name="Qin N."/>
            <person name="Li L."/>
            <person name="Li J."/>
            <person name="Bolund L."/>
            <person name="Kristiansen K."/>
            <person name="Wong G.K."/>
            <person name="Olson M."/>
            <person name="Zhang X."/>
            <person name="Li S."/>
            <person name="Yang H."/>
            <person name="Wang J."/>
            <person name="Wang J."/>
        </authorList>
    </citation>
    <scope>NUCLEOTIDE SEQUENCE [LARGE SCALE GENOMIC DNA]</scope>
</reference>
<evidence type="ECO:0000259" key="11">
    <source>
        <dbReference type="Pfam" id="PF15715"/>
    </source>
</evidence>
<evidence type="ECO:0000256" key="3">
    <source>
        <dbReference type="ARBA" id="ARBA00013777"/>
    </source>
</evidence>
<feature type="region of interest" description="Disordered" evidence="10">
    <location>
        <begin position="204"/>
        <end position="244"/>
    </location>
</feature>
<evidence type="ECO:0000256" key="10">
    <source>
        <dbReference type="SAM" id="MobiDB-lite"/>
    </source>
</evidence>
<evidence type="ECO:0000256" key="9">
    <source>
        <dbReference type="ARBA" id="ARBA00031186"/>
    </source>
</evidence>
<dbReference type="InterPro" id="IPR040444">
    <property type="entry name" value="PCNA-AF"/>
</dbReference>
<evidence type="ECO:0000313" key="12">
    <source>
        <dbReference type="EMBL" id="EFB22901.1"/>
    </source>
</evidence>
<evidence type="ECO:0000256" key="4">
    <source>
        <dbReference type="ARBA" id="ARBA00022490"/>
    </source>
</evidence>
<evidence type="ECO:0000256" key="5">
    <source>
        <dbReference type="ARBA" id="ARBA00022763"/>
    </source>
</evidence>
<dbReference type="EMBL" id="GL192385">
    <property type="protein sequence ID" value="EFB22901.1"/>
    <property type="molecule type" value="Genomic_DNA"/>
</dbReference>
<keyword evidence="4" id="KW-0963">Cytoplasm</keyword>
<sequence length="244" mass="26303">MGAASPESPWSARERDQYKLWREIRFWVLVQLKHPLLESQLIALISSSLTMVRTKADSVPGTYRKGEVVELGGGGQGVLRAARLRAGEARALHRSVSQTGPAVLEAAAWRLYQEEGEARTGDGCPAVLDRGALLPSAGSGTGENVALRLGVGILLRCFECSPLPLRSGGFASPQEVENKYAGGNPVCVRPTPKWQKGIGEFFRLSPKDSEKENRIPEEAGSSGLGKAKRKACPLPPDNSDDEEE</sequence>
<organism evidence="12">
    <name type="scientific">Ailuropoda melanoleuca</name>
    <name type="common">Giant panda</name>
    <dbReference type="NCBI Taxonomy" id="9646"/>
    <lineage>
        <taxon>Eukaryota</taxon>
        <taxon>Metazoa</taxon>
        <taxon>Chordata</taxon>
        <taxon>Craniata</taxon>
        <taxon>Vertebrata</taxon>
        <taxon>Euteleostomi</taxon>
        <taxon>Mammalia</taxon>
        <taxon>Eutheria</taxon>
        <taxon>Laurasiatheria</taxon>
        <taxon>Carnivora</taxon>
        <taxon>Caniformia</taxon>
        <taxon>Ursidae</taxon>
        <taxon>Ailuropoda</taxon>
    </lineage>
</organism>
<dbReference type="PANTHER" id="PTHR15679">
    <property type="entry name" value="PCNA-ASSOCIATED FACTOR"/>
    <property type="match status" value="1"/>
</dbReference>
<keyword evidence="6" id="KW-0234">DNA repair</keyword>
<comment type="subcellular location">
    <subcellularLocation>
        <location evidence="2">Cytoplasm</location>
        <location evidence="2">Perinuclear region</location>
    </subcellularLocation>
    <subcellularLocation>
        <location evidence="1">Nucleus</location>
    </subcellularLocation>
</comment>